<dbReference type="Proteomes" id="UP001209540">
    <property type="component" value="Unassembled WGS sequence"/>
</dbReference>
<evidence type="ECO:0000313" key="7">
    <source>
        <dbReference type="Proteomes" id="UP001209540"/>
    </source>
</evidence>
<dbReference type="Gene3D" id="3.50.30.30">
    <property type="match status" value="1"/>
</dbReference>
<dbReference type="Pfam" id="PF04389">
    <property type="entry name" value="Peptidase_M28"/>
    <property type="match status" value="1"/>
</dbReference>
<protein>
    <submittedName>
        <fullName evidence="6">Uncharacterized protein</fullName>
    </submittedName>
</protein>
<dbReference type="Pfam" id="PF02225">
    <property type="entry name" value="PA"/>
    <property type="match status" value="1"/>
</dbReference>
<dbReference type="PANTHER" id="PTHR10404">
    <property type="entry name" value="N-ACETYLATED-ALPHA-LINKED ACIDIC DIPEPTIDASE"/>
    <property type="match status" value="1"/>
</dbReference>
<dbReference type="EMBL" id="JAIXMP010000018">
    <property type="protein sequence ID" value="KAI9258809.1"/>
    <property type="molecule type" value="Genomic_DNA"/>
</dbReference>
<dbReference type="GO" id="GO:0004180">
    <property type="term" value="F:carboxypeptidase activity"/>
    <property type="evidence" value="ECO:0007669"/>
    <property type="project" value="TreeGrafter"/>
</dbReference>
<dbReference type="AlphaFoldDB" id="A0AAD5K6Q8"/>
<dbReference type="SUPFAM" id="SSF47672">
    <property type="entry name" value="Transferrin receptor-like dimerisation domain"/>
    <property type="match status" value="1"/>
</dbReference>
<reference evidence="6" key="1">
    <citation type="journal article" date="2022" name="IScience">
        <title>Evolution of zygomycete secretomes and the origins of terrestrial fungal ecologies.</title>
        <authorList>
            <person name="Chang Y."/>
            <person name="Wang Y."/>
            <person name="Mondo S."/>
            <person name="Ahrendt S."/>
            <person name="Andreopoulos W."/>
            <person name="Barry K."/>
            <person name="Beard J."/>
            <person name="Benny G.L."/>
            <person name="Blankenship S."/>
            <person name="Bonito G."/>
            <person name="Cuomo C."/>
            <person name="Desiro A."/>
            <person name="Gervers K.A."/>
            <person name="Hundley H."/>
            <person name="Kuo A."/>
            <person name="LaButti K."/>
            <person name="Lang B.F."/>
            <person name="Lipzen A."/>
            <person name="O'Donnell K."/>
            <person name="Pangilinan J."/>
            <person name="Reynolds N."/>
            <person name="Sandor L."/>
            <person name="Smith M.E."/>
            <person name="Tsang A."/>
            <person name="Grigoriev I.V."/>
            <person name="Stajich J.E."/>
            <person name="Spatafora J.W."/>
        </authorList>
    </citation>
    <scope>NUCLEOTIDE SEQUENCE</scope>
    <source>
        <strain evidence="6">RSA 2281</strain>
    </source>
</reference>
<dbReference type="Pfam" id="PF04253">
    <property type="entry name" value="TFR_dimer"/>
    <property type="match status" value="1"/>
</dbReference>
<feature type="domain" description="Peptidase M28" evidence="5">
    <location>
        <begin position="302"/>
        <end position="494"/>
    </location>
</feature>
<organism evidence="6 7">
    <name type="scientific">Phascolomyces articulosus</name>
    <dbReference type="NCBI Taxonomy" id="60185"/>
    <lineage>
        <taxon>Eukaryota</taxon>
        <taxon>Fungi</taxon>
        <taxon>Fungi incertae sedis</taxon>
        <taxon>Mucoromycota</taxon>
        <taxon>Mucoromycotina</taxon>
        <taxon>Mucoromycetes</taxon>
        <taxon>Mucorales</taxon>
        <taxon>Lichtheimiaceae</taxon>
        <taxon>Phascolomyces</taxon>
    </lineage>
</organism>
<dbReference type="FunFam" id="3.40.630.10:FF:000101">
    <property type="entry name" value="N-acetylated alpha-linked acidic dipeptidase like 1"/>
    <property type="match status" value="1"/>
</dbReference>
<dbReference type="CDD" id="cd08022">
    <property type="entry name" value="M28_PSMA_like"/>
    <property type="match status" value="1"/>
</dbReference>
<evidence type="ECO:0000256" key="2">
    <source>
        <dbReference type="SAM" id="MobiDB-lite"/>
    </source>
</evidence>
<dbReference type="InterPro" id="IPR007484">
    <property type="entry name" value="Peptidase_M28"/>
</dbReference>
<proteinExistence type="inferred from homology"/>
<accession>A0AAD5K6Q8</accession>
<feature type="region of interest" description="Disordered" evidence="2">
    <location>
        <begin position="173"/>
        <end position="196"/>
    </location>
</feature>
<dbReference type="Gene3D" id="1.20.930.40">
    <property type="entry name" value="Transferrin receptor-like, dimerisation domain"/>
    <property type="match status" value="1"/>
</dbReference>
<evidence type="ECO:0000259" key="3">
    <source>
        <dbReference type="Pfam" id="PF02225"/>
    </source>
</evidence>
<evidence type="ECO:0000256" key="1">
    <source>
        <dbReference type="ARBA" id="ARBA00005634"/>
    </source>
</evidence>
<evidence type="ECO:0000259" key="4">
    <source>
        <dbReference type="Pfam" id="PF04253"/>
    </source>
</evidence>
<feature type="compositionally biased region" description="Basic and acidic residues" evidence="2">
    <location>
        <begin position="225"/>
        <end position="234"/>
    </location>
</feature>
<name>A0AAD5K6Q8_9FUNG</name>
<feature type="domain" description="PA" evidence="3">
    <location>
        <begin position="109"/>
        <end position="183"/>
    </location>
</feature>
<sequence length="723" mass="80650">MLELPSNDSTREFLKYYTSESHLAGSAADKRQAEWTRDKFIEFGIADTKIETYYTLINHPIKRRVALISGPEALRYEALLYEPPIDEDETSKYPNVTPSYHGYSKNGSVTGQVVYANYGRPEDFDYLAKQGIKLNGTIALVRYGGEMHRGLKVRAAEMYGCIGALIYSDPMEDGPAGKTDQNGNPAKAYPDGLWRPENSVERGTVSYASIITGDPTTPGYASTKDSPRIRKEDSPGLPSIPSLPLSYGDALPLLRATQGHGIRGGKDWIGGLKDVDYFSGPTQGNAILVNIVDYSITPIWDTIGVIKGEQEPDKAIILGNHRDAWVYGANDPSSGSACLIELARVFGELLKTGWRPARTIILASWDQEEFGLVGSTEWVEDNRDWLSKEGVAYINVDAAIIGTPNLIAQATPLFNQLLYDVTKQVLDPRTKKTVYEAWGEYTNRTIKPTAQPSIGQLAAASDFCPFFEHLGIPSMLISFIGDNGVYHSVYDSFHWVEKFGDPNFHYHKTMVKIWGLLALRLADSTILPLHPGDYASSLKQYAHQIEERAFKSEITRNDKNSADTFSFPNLNRAIQEFSTVANKFEKYRNELEVHVQHRDGLDDDDSSLLYDLLPSSKLSDKIAIINDCLAYFERKFLDPEGISKKRAWFKHIVFAPKIWTGYSAQIFPKISDALDEGDKELIEYAEQKTASCIEDASNSLKMFDDTTSPSSDNPLSSILDLLL</sequence>
<comment type="caution">
    <text evidence="6">The sequence shown here is derived from an EMBL/GenBank/DDBJ whole genome shotgun (WGS) entry which is preliminary data.</text>
</comment>
<evidence type="ECO:0000259" key="5">
    <source>
        <dbReference type="Pfam" id="PF04389"/>
    </source>
</evidence>
<feature type="domain" description="Transferrin receptor-like dimerisation" evidence="4">
    <location>
        <begin position="566"/>
        <end position="701"/>
    </location>
</feature>
<dbReference type="PANTHER" id="PTHR10404:SF46">
    <property type="entry name" value="VACUOLAR PROTEIN SORTING-ASSOCIATED PROTEIN 70"/>
    <property type="match status" value="1"/>
</dbReference>
<dbReference type="InterPro" id="IPR003137">
    <property type="entry name" value="PA_domain"/>
</dbReference>
<evidence type="ECO:0000313" key="6">
    <source>
        <dbReference type="EMBL" id="KAI9258809.1"/>
    </source>
</evidence>
<dbReference type="FunFam" id="3.50.30.30:FF:000008">
    <property type="entry name" value="Glutamate carboxypeptidase 2"/>
    <property type="match status" value="1"/>
</dbReference>
<dbReference type="InterPro" id="IPR039373">
    <property type="entry name" value="Peptidase_M28B"/>
</dbReference>
<dbReference type="Gene3D" id="3.40.630.10">
    <property type="entry name" value="Zn peptidases"/>
    <property type="match status" value="1"/>
</dbReference>
<dbReference type="CDD" id="cd02121">
    <property type="entry name" value="PA_GCPII_like"/>
    <property type="match status" value="1"/>
</dbReference>
<comment type="similarity">
    <text evidence="1">Belongs to the peptidase M28 family. M28B subfamily.</text>
</comment>
<keyword evidence="7" id="KW-1185">Reference proteome</keyword>
<dbReference type="SUPFAM" id="SSF52025">
    <property type="entry name" value="PA domain"/>
    <property type="match status" value="1"/>
</dbReference>
<dbReference type="InterPro" id="IPR046450">
    <property type="entry name" value="PA_dom_sf"/>
</dbReference>
<gene>
    <name evidence="6" type="ORF">BDA99DRAFT_483807</name>
</gene>
<dbReference type="InterPro" id="IPR036757">
    <property type="entry name" value="TFR-like_dimer_dom_sf"/>
</dbReference>
<dbReference type="SUPFAM" id="SSF53187">
    <property type="entry name" value="Zn-dependent exopeptidases"/>
    <property type="match status" value="1"/>
</dbReference>
<reference evidence="6" key="2">
    <citation type="submission" date="2023-02" db="EMBL/GenBank/DDBJ databases">
        <authorList>
            <consortium name="DOE Joint Genome Institute"/>
            <person name="Mondo S.J."/>
            <person name="Chang Y."/>
            <person name="Wang Y."/>
            <person name="Ahrendt S."/>
            <person name="Andreopoulos W."/>
            <person name="Barry K."/>
            <person name="Beard J."/>
            <person name="Benny G.L."/>
            <person name="Blankenship S."/>
            <person name="Bonito G."/>
            <person name="Cuomo C."/>
            <person name="Desiro A."/>
            <person name="Gervers K.A."/>
            <person name="Hundley H."/>
            <person name="Kuo A."/>
            <person name="LaButti K."/>
            <person name="Lang B.F."/>
            <person name="Lipzen A."/>
            <person name="O'Donnell K."/>
            <person name="Pangilinan J."/>
            <person name="Reynolds N."/>
            <person name="Sandor L."/>
            <person name="Smith M.W."/>
            <person name="Tsang A."/>
            <person name="Grigoriev I.V."/>
            <person name="Stajich J.E."/>
            <person name="Spatafora J.W."/>
        </authorList>
    </citation>
    <scope>NUCLEOTIDE SEQUENCE</scope>
    <source>
        <strain evidence="6">RSA 2281</strain>
    </source>
</reference>
<dbReference type="InterPro" id="IPR007365">
    <property type="entry name" value="TFR-like_dimer_dom"/>
</dbReference>
<feature type="region of interest" description="Disordered" evidence="2">
    <location>
        <begin position="210"/>
        <end position="237"/>
    </location>
</feature>